<evidence type="ECO:0000313" key="3">
    <source>
        <dbReference type="Proteomes" id="UP000198755"/>
    </source>
</evidence>
<accession>A0A1I4CEJ6</accession>
<dbReference type="EMBL" id="FOSN01000021">
    <property type="protein sequence ID" value="SFK79628.1"/>
    <property type="molecule type" value="Genomic_DNA"/>
</dbReference>
<evidence type="ECO:0000313" key="2">
    <source>
        <dbReference type="EMBL" id="SFK79628.1"/>
    </source>
</evidence>
<proteinExistence type="predicted"/>
<feature type="region of interest" description="Disordered" evidence="1">
    <location>
        <begin position="1"/>
        <end position="42"/>
    </location>
</feature>
<name>A0A1I4CEJ6_9HYPH</name>
<sequence>MHEGTPRKKEADWPPPHFSEERNQEFASEDPGRLTTRRRGERPQSFPTFVEVEITFVELQIGVSVMKVDWKPLVFGDVAFQITVA</sequence>
<dbReference type="STRING" id="1612308.SAMN05444581_12150"/>
<organism evidence="2 3">
    <name type="scientific">Methylocapsa palsarum</name>
    <dbReference type="NCBI Taxonomy" id="1612308"/>
    <lineage>
        <taxon>Bacteria</taxon>
        <taxon>Pseudomonadati</taxon>
        <taxon>Pseudomonadota</taxon>
        <taxon>Alphaproteobacteria</taxon>
        <taxon>Hyphomicrobiales</taxon>
        <taxon>Beijerinckiaceae</taxon>
        <taxon>Methylocapsa</taxon>
    </lineage>
</organism>
<gene>
    <name evidence="2" type="ORF">SAMN05444581_12150</name>
</gene>
<dbReference type="Proteomes" id="UP000198755">
    <property type="component" value="Unassembled WGS sequence"/>
</dbReference>
<reference evidence="2 3" key="1">
    <citation type="submission" date="2016-10" db="EMBL/GenBank/DDBJ databases">
        <authorList>
            <person name="de Groot N.N."/>
        </authorList>
    </citation>
    <scope>NUCLEOTIDE SEQUENCE [LARGE SCALE GENOMIC DNA]</scope>
    <source>
        <strain evidence="2 3">NE2</strain>
    </source>
</reference>
<feature type="compositionally biased region" description="Basic and acidic residues" evidence="1">
    <location>
        <begin position="1"/>
        <end position="24"/>
    </location>
</feature>
<protein>
    <submittedName>
        <fullName evidence="2">Uncharacterized protein</fullName>
    </submittedName>
</protein>
<keyword evidence="3" id="KW-1185">Reference proteome</keyword>
<dbReference type="AlphaFoldDB" id="A0A1I4CEJ6"/>
<evidence type="ECO:0000256" key="1">
    <source>
        <dbReference type="SAM" id="MobiDB-lite"/>
    </source>
</evidence>